<keyword evidence="7 11" id="KW-0418">Kinase</keyword>
<name>A0A151AW48_9CLOT</name>
<protein>
    <recommendedName>
        <fullName evidence="3 11">Thymidylate kinase</fullName>
        <ecNumber evidence="2 11">2.7.4.9</ecNumber>
    </recommendedName>
    <alternativeName>
        <fullName evidence="11">dTMP kinase</fullName>
    </alternativeName>
</protein>
<dbReference type="GO" id="GO:0006227">
    <property type="term" value="P:dUDP biosynthetic process"/>
    <property type="evidence" value="ECO:0007669"/>
    <property type="project" value="TreeGrafter"/>
</dbReference>
<evidence type="ECO:0000256" key="5">
    <source>
        <dbReference type="ARBA" id="ARBA00022727"/>
    </source>
</evidence>
<comment type="function">
    <text evidence="10 11">Phosphorylation of dTMP to form dTDP in both de novo and salvage pathways of dTTP synthesis.</text>
</comment>
<evidence type="ECO:0000256" key="6">
    <source>
        <dbReference type="ARBA" id="ARBA00022741"/>
    </source>
</evidence>
<dbReference type="PANTHER" id="PTHR10344">
    <property type="entry name" value="THYMIDYLATE KINASE"/>
    <property type="match status" value="1"/>
</dbReference>
<dbReference type="RefSeq" id="WP_066826794.1">
    <property type="nucleotide sequence ID" value="NZ_LTBA01000042.1"/>
</dbReference>
<evidence type="ECO:0000313" key="13">
    <source>
        <dbReference type="EMBL" id="KYH31899.1"/>
    </source>
</evidence>
<evidence type="ECO:0000313" key="14">
    <source>
        <dbReference type="Proteomes" id="UP000075531"/>
    </source>
</evidence>
<comment type="caution">
    <text evidence="13">The sequence shown here is derived from an EMBL/GenBank/DDBJ whole genome shotgun (WGS) entry which is preliminary data.</text>
</comment>
<keyword evidence="14" id="KW-1185">Reference proteome</keyword>
<keyword evidence="4 11" id="KW-0808">Transferase</keyword>
<evidence type="ECO:0000256" key="2">
    <source>
        <dbReference type="ARBA" id="ARBA00012980"/>
    </source>
</evidence>
<dbReference type="NCBIfam" id="TIGR00041">
    <property type="entry name" value="DTMP_kinase"/>
    <property type="match status" value="1"/>
</dbReference>
<evidence type="ECO:0000256" key="10">
    <source>
        <dbReference type="ARBA" id="ARBA00057735"/>
    </source>
</evidence>
<keyword evidence="5 11" id="KW-0545">Nucleotide biosynthesis</keyword>
<dbReference type="InterPro" id="IPR039430">
    <property type="entry name" value="Thymidylate_kin-like_dom"/>
</dbReference>
<keyword evidence="6 11" id="KW-0547">Nucleotide-binding</keyword>
<dbReference type="GO" id="GO:0006235">
    <property type="term" value="P:dTTP biosynthetic process"/>
    <property type="evidence" value="ECO:0007669"/>
    <property type="project" value="UniProtKB-UniRule"/>
</dbReference>
<dbReference type="EC" id="2.7.4.9" evidence="2 11"/>
<dbReference type="Gene3D" id="3.40.50.300">
    <property type="entry name" value="P-loop containing nucleotide triphosphate hydrolases"/>
    <property type="match status" value="1"/>
</dbReference>
<proteinExistence type="inferred from homology"/>
<dbReference type="OrthoDB" id="9774907at2"/>
<dbReference type="Pfam" id="PF02223">
    <property type="entry name" value="Thymidylate_kin"/>
    <property type="match status" value="1"/>
</dbReference>
<evidence type="ECO:0000256" key="7">
    <source>
        <dbReference type="ARBA" id="ARBA00022777"/>
    </source>
</evidence>
<comment type="similarity">
    <text evidence="1 11">Belongs to the thymidylate kinase family.</text>
</comment>
<evidence type="ECO:0000256" key="8">
    <source>
        <dbReference type="ARBA" id="ARBA00022840"/>
    </source>
</evidence>
<dbReference type="InterPro" id="IPR027417">
    <property type="entry name" value="P-loop_NTPase"/>
</dbReference>
<dbReference type="STRING" id="1121338.CLTEP_23030"/>
<comment type="catalytic activity">
    <reaction evidence="9 11">
        <text>dTMP + ATP = dTDP + ADP</text>
        <dbReference type="Rhea" id="RHEA:13517"/>
        <dbReference type="ChEBI" id="CHEBI:30616"/>
        <dbReference type="ChEBI" id="CHEBI:58369"/>
        <dbReference type="ChEBI" id="CHEBI:63528"/>
        <dbReference type="ChEBI" id="CHEBI:456216"/>
        <dbReference type="EC" id="2.7.4.9"/>
    </reaction>
</comment>
<accession>A0A151AW48</accession>
<dbReference type="FunFam" id="3.40.50.300:FF:000225">
    <property type="entry name" value="Thymidylate kinase"/>
    <property type="match status" value="1"/>
</dbReference>
<dbReference type="CDD" id="cd01672">
    <property type="entry name" value="TMPK"/>
    <property type="match status" value="1"/>
</dbReference>
<evidence type="ECO:0000256" key="11">
    <source>
        <dbReference type="HAMAP-Rule" id="MF_00165"/>
    </source>
</evidence>
<feature type="binding site" evidence="11">
    <location>
        <begin position="12"/>
        <end position="19"/>
    </location>
    <ligand>
        <name>ATP</name>
        <dbReference type="ChEBI" id="CHEBI:30616"/>
    </ligand>
</feature>
<keyword evidence="8 11" id="KW-0067">ATP-binding</keyword>
<dbReference type="InterPro" id="IPR018094">
    <property type="entry name" value="Thymidylate_kinase"/>
</dbReference>
<dbReference type="EMBL" id="LTBA01000042">
    <property type="protein sequence ID" value="KYH31899.1"/>
    <property type="molecule type" value="Genomic_DNA"/>
</dbReference>
<dbReference type="AlphaFoldDB" id="A0A151AW48"/>
<dbReference type="GO" id="GO:0006233">
    <property type="term" value="P:dTDP biosynthetic process"/>
    <property type="evidence" value="ECO:0007669"/>
    <property type="project" value="InterPro"/>
</dbReference>
<evidence type="ECO:0000259" key="12">
    <source>
        <dbReference type="Pfam" id="PF02223"/>
    </source>
</evidence>
<sequence>MHKRGLFITLEGGEGAGKTTQINLIEKYLMSKGISCVFTREPGGINISEQIREVILNRKNISMDGRTEALLYAASRRQHLVEKVIPALKEGKAVICDRFIDASLVYQGYARGIGIEKVMEINEFAIEGYMPNLTIYLDIDPKIGLERISASKNREVNRLDLENMKFHNKVREGYLTLLKREPMRIKMINANQSIDNVFNEIKILLDKLFEID</sequence>
<dbReference type="GO" id="GO:0005829">
    <property type="term" value="C:cytosol"/>
    <property type="evidence" value="ECO:0007669"/>
    <property type="project" value="TreeGrafter"/>
</dbReference>
<gene>
    <name evidence="11 13" type="primary">tmk</name>
    <name evidence="13" type="ORF">CLTEP_23030</name>
</gene>
<evidence type="ECO:0000256" key="9">
    <source>
        <dbReference type="ARBA" id="ARBA00048743"/>
    </source>
</evidence>
<dbReference type="Proteomes" id="UP000075531">
    <property type="component" value="Unassembled WGS sequence"/>
</dbReference>
<evidence type="ECO:0000256" key="4">
    <source>
        <dbReference type="ARBA" id="ARBA00022679"/>
    </source>
</evidence>
<evidence type="ECO:0000256" key="1">
    <source>
        <dbReference type="ARBA" id="ARBA00009776"/>
    </source>
</evidence>
<dbReference type="PATRIC" id="fig|1121338.3.peg.2379"/>
<dbReference type="SUPFAM" id="SSF52540">
    <property type="entry name" value="P-loop containing nucleoside triphosphate hydrolases"/>
    <property type="match status" value="1"/>
</dbReference>
<organism evidence="13 14">
    <name type="scientific">Clostridium tepidiprofundi DSM 19306</name>
    <dbReference type="NCBI Taxonomy" id="1121338"/>
    <lineage>
        <taxon>Bacteria</taxon>
        <taxon>Bacillati</taxon>
        <taxon>Bacillota</taxon>
        <taxon>Clostridia</taxon>
        <taxon>Eubacteriales</taxon>
        <taxon>Clostridiaceae</taxon>
        <taxon>Clostridium</taxon>
    </lineage>
</organism>
<dbReference type="GO" id="GO:0005524">
    <property type="term" value="F:ATP binding"/>
    <property type="evidence" value="ECO:0007669"/>
    <property type="project" value="UniProtKB-UniRule"/>
</dbReference>
<feature type="domain" description="Thymidylate kinase-like" evidence="12">
    <location>
        <begin position="10"/>
        <end position="201"/>
    </location>
</feature>
<reference evidence="13 14" key="1">
    <citation type="submission" date="2016-02" db="EMBL/GenBank/DDBJ databases">
        <title>Genome sequence of Clostridium tepidiprofundi DSM 19306.</title>
        <authorList>
            <person name="Poehlein A."/>
            <person name="Daniel R."/>
        </authorList>
    </citation>
    <scope>NUCLEOTIDE SEQUENCE [LARGE SCALE GENOMIC DNA]</scope>
    <source>
        <strain evidence="13 14">DSM 19306</strain>
    </source>
</reference>
<dbReference type="HAMAP" id="MF_00165">
    <property type="entry name" value="Thymidylate_kinase"/>
    <property type="match status" value="1"/>
</dbReference>
<dbReference type="PANTHER" id="PTHR10344:SF4">
    <property type="entry name" value="UMP-CMP KINASE 2, MITOCHONDRIAL"/>
    <property type="match status" value="1"/>
</dbReference>
<dbReference type="GO" id="GO:0004798">
    <property type="term" value="F:dTMP kinase activity"/>
    <property type="evidence" value="ECO:0007669"/>
    <property type="project" value="UniProtKB-UniRule"/>
</dbReference>
<evidence type="ECO:0000256" key="3">
    <source>
        <dbReference type="ARBA" id="ARBA00017144"/>
    </source>
</evidence>